<evidence type="ECO:0000256" key="1">
    <source>
        <dbReference type="SAM" id="Phobius"/>
    </source>
</evidence>
<evidence type="ECO:0000313" key="3">
    <source>
        <dbReference type="Proteomes" id="UP000008291"/>
    </source>
</evidence>
<dbReference type="EMBL" id="CP000116">
    <property type="protein sequence ID" value="AAZ96893.1"/>
    <property type="molecule type" value="Genomic_DNA"/>
</dbReference>
<reference evidence="2 3" key="1">
    <citation type="journal article" date="2006" name="J. Bacteriol.">
        <title>The genome sequence of the obligately chemolithoautotrophic, facultatively anaerobic bacterium Thiobacillus denitrificans.</title>
        <authorList>
            <person name="Beller H.R."/>
            <person name="Chain P.S."/>
            <person name="Letain T.E."/>
            <person name="Chakicherla A."/>
            <person name="Larimer F.W."/>
            <person name="Richardson P.M."/>
            <person name="Coleman M.A."/>
            <person name="Wood A.P."/>
            <person name="Kelly D.P."/>
        </authorList>
    </citation>
    <scope>NUCLEOTIDE SEQUENCE [LARGE SCALE GENOMIC DNA]</scope>
    <source>
        <strain evidence="2 3">ATCC 25259</strain>
    </source>
</reference>
<keyword evidence="1" id="KW-0472">Membrane</keyword>
<dbReference type="Proteomes" id="UP000008291">
    <property type="component" value="Chromosome"/>
</dbReference>
<dbReference type="eggNOG" id="ENOG5034614">
    <property type="taxonomic scope" value="Bacteria"/>
</dbReference>
<accession>Q3SK97</accession>
<feature type="transmembrane region" description="Helical" evidence="1">
    <location>
        <begin position="62"/>
        <end position="82"/>
    </location>
</feature>
<keyword evidence="1" id="KW-1133">Transmembrane helix</keyword>
<name>Q3SK97_THIDA</name>
<dbReference type="HOGENOM" id="CLU_1420871_0_0_4"/>
<sequence>MMMVWGALTSLLGILGFLLWMVTAEDPAAERRASRWGALAGVFCAGLVLFAEWWLYAFINAAAGLFMMMPSALIAIAAMWLAGRAVYRAFGGGQEKQELKVVIDPETHERQGGIWCQLRDLPHFRETLRGDLINLATGDRLYWIVLEGKRCIEMELAGKTRLTASRYETLTKYLTVQRGMGRLLAVEESRL</sequence>
<dbReference type="STRING" id="292415.Tbd_0940"/>
<evidence type="ECO:0008006" key="4">
    <source>
        <dbReference type="Google" id="ProtNLM"/>
    </source>
</evidence>
<keyword evidence="1" id="KW-0812">Transmembrane</keyword>
<organism evidence="2 3">
    <name type="scientific">Thiobacillus denitrificans (strain ATCC 25259 / T1)</name>
    <dbReference type="NCBI Taxonomy" id="292415"/>
    <lineage>
        <taxon>Bacteria</taxon>
        <taxon>Pseudomonadati</taxon>
        <taxon>Pseudomonadota</taxon>
        <taxon>Betaproteobacteria</taxon>
        <taxon>Nitrosomonadales</taxon>
        <taxon>Thiobacillaceae</taxon>
        <taxon>Thiobacillus</taxon>
    </lineage>
</organism>
<dbReference type="KEGG" id="tbd:Tbd_0940"/>
<gene>
    <name evidence="2" type="ordered locus">Tbd_0940</name>
</gene>
<proteinExistence type="predicted"/>
<keyword evidence="3" id="KW-1185">Reference proteome</keyword>
<protein>
    <recommendedName>
        <fullName evidence="4">Transmembrane protein</fullName>
    </recommendedName>
</protein>
<feature type="transmembrane region" description="Helical" evidence="1">
    <location>
        <begin position="34"/>
        <end position="55"/>
    </location>
</feature>
<evidence type="ECO:0000313" key="2">
    <source>
        <dbReference type="EMBL" id="AAZ96893.1"/>
    </source>
</evidence>
<dbReference type="AlphaFoldDB" id="Q3SK97"/>